<dbReference type="AlphaFoldDB" id="A0A1E3BF95"/>
<keyword evidence="3 5" id="KW-0560">Oxidoreductase</keyword>
<reference evidence="8 9" key="1">
    <citation type="journal article" date="2016" name="BMC Genomics">
        <title>Comparative genomic and transcriptomic analyses of the Fuzhuan brick tea-fermentation fungus Aspergillus cristatus.</title>
        <authorList>
            <person name="Ge Y."/>
            <person name="Wang Y."/>
            <person name="Liu Y."/>
            <person name="Tan Y."/>
            <person name="Ren X."/>
            <person name="Zhang X."/>
            <person name="Hyde K.D."/>
            <person name="Liu Y."/>
            <person name="Liu Z."/>
        </authorList>
    </citation>
    <scope>NUCLEOTIDE SEQUENCE [LARGE SCALE GENOMIC DNA]</scope>
    <source>
        <strain evidence="8 9">GZAAS20.1005</strain>
    </source>
</reference>
<dbReference type="SUPFAM" id="SSF51730">
    <property type="entry name" value="FAD-linked oxidoreductase"/>
    <property type="match status" value="1"/>
</dbReference>
<dbReference type="Gene3D" id="3.20.20.220">
    <property type="match status" value="1"/>
</dbReference>
<evidence type="ECO:0000256" key="5">
    <source>
        <dbReference type="RuleBase" id="RU364054"/>
    </source>
</evidence>
<keyword evidence="9" id="KW-1185">Reference proteome</keyword>
<evidence type="ECO:0000256" key="2">
    <source>
        <dbReference type="ARBA" id="ARBA00012695"/>
    </source>
</evidence>
<dbReference type="GO" id="GO:0005739">
    <property type="term" value="C:mitochondrion"/>
    <property type="evidence" value="ECO:0007669"/>
    <property type="project" value="TreeGrafter"/>
</dbReference>
<dbReference type="InterPro" id="IPR002872">
    <property type="entry name" value="Proline_DH_dom"/>
</dbReference>
<dbReference type="PANTHER" id="PTHR13914:SF0">
    <property type="entry name" value="PROLINE DEHYDROGENASE 1, MITOCHONDRIAL"/>
    <property type="match status" value="1"/>
</dbReference>
<dbReference type="InterPro" id="IPR029041">
    <property type="entry name" value="FAD-linked_oxidoreductase-like"/>
</dbReference>
<organism evidence="8 9">
    <name type="scientific">Aspergillus cristatus</name>
    <name type="common">Chinese Fuzhuan brick tea-fermentation fungus</name>
    <name type="synonym">Eurotium cristatum</name>
    <dbReference type="NCBI Taxonomy" id="573508"/>
    <lineage>
        <taxon>Eukaryota</taxon>
        <taxon>Fungi</taxon>
        <taxon>Dikarya</taxon>
        <taxon>Ascomycota</taxon>
        <taxon>Pezizomycotina</taxon>
        <taxon>Eurotiomycetes</taxon>
        <taxon>Eurotiomycetidae</taxon>
        <taxon>Eurotiales</taxon>
        <taxon>Aspergillaceae</taxon>
        <taxon>Aspergillus</taxon>
        <taxon>Aspergillus subgen. Aspergillus</taxon>
    </lineage>
</organism>
<keyword evidence="5" id="KW-0285">Flavoprotein</keyword>
<evidence type="ECO:0000256" key="6">
    <source>
        <dbReference type="SAM" id="Coils"/>
    </source>
</evidence>
<feature type="domain" description="Proline dehydrogenase" evidence="7">
    <location>
        <begin position="128"/>
        <end position="447"/>
    </location>
</feature>
<dbReference type="Pfam" id="PF01619">
    <property type="entry name" value="Pro_dh"/>
    <property type="match status" value="1"/>
</dbReference>
<name>A0A1E3BF95_ASPCR</name>
<feature type="coiled-coil region" evidence="6">
    <location>
        <begin position="153"/>
        <end position="180"/>
    </location>
</feature>
<comment type="caution">
    <text evidence="8">The sequence shown here is derived from an EMBL/GenBank/DDBJ whole genome shotgun (WGS) entry which is preliminary data.</text>
</comment>
<dbReference type="STRING" id="573508.A0A1E3BF95"/>
<dbReference type="GO" id="GO:0004657">
    <property type="term" value="F:proline dehydrogenase activity"/>
    <property type="evidence" value="ECO:0007669"/>
    <property type="project" value="UniProtKB-EC"/>
</dbReference>
<dbReference type="GO" id="GO:0010133">
    <property type="term" value="P:L-proline catabolic process to L-glutamate"/>
    <property type="evidence" value="ECO:0007669"/>
    <property type="project" value="TreeGrafter"/>
</dbReference>
<comment type="cofactor">
    <cofactor evidence="5">
        <name>FAD</name>
        <dbReference type="ChEBI" id="CHEBI:57692"/>
    </cofactor>
</comment>
<dbReference type="PANTHER" id="PTHR13914">
    <property type="entry name" value="PROLINE OXIDASE"/>
    <property type="match status" value="1"/>
</dbReference>
<dbReference type="EMBL" id="JXNT01000004">
    <property type="protein sequence ID" value="ODM19597.1"/>
    <property type="molecule type" value="Genomic_DNA"/>
</dbReference>
<dbReference type="EC" id="1.5.5.2" evidence="2 5"/>
<comment type="catalytic activity">
    <reaction evidence="5">
        <text>L-proline + a quinone = (S)-1-pyrroline-5-carboxylate + a quinol + H(+)</text>
        <dbReference type="Rhea" id="RHEA:23784"/>
        <dbReference type="ChEBI" id="CHEBI:15378"/>
        <dbReference type="ChEBI" id="CHEBI:17388"/>
        <dbReference type="ChEBI" id="CHEBI:24646"/>
        <dbReference type="ChEBI" id="CHEBI:60039"/>
        <dbReference type="ChEBI" id="CHEBI:132124"/>
        <dbReference type="EC" id="1.5.5.2"/>
    </reaction>
</comment>
<evidence type="ECO:0000256" key="4">
    <source>
        <dbReference type="ARBA" id="ARBA00023062"/>
    </source>
</evidence>
<dbReference type="Proteomes" id="UP000094569">
    <property type="component" value="Unassembled WGS sequence"/>
</dbReference>
<evidence type="ECO:0000259" key="7">
    <source>
        <dbReference type="Pfam" id="PF01619"/>
    </source>
</evidence>
<evidence type="ECO:0000256" key="3">
    <source>
        <dbReference type="ARBA" id="ARBA00023002"/>
    </source>
</evidence>
<dbReference type="GO" id="GO:0071949">
    <property type="term" value="F:FAD binding"/>
    <property type="evidence" value="ECO:0007669"/>
    <property type="project" value="TreeGrafter"/>
</dbReference>
<accession>A0A1E3BF95</accession>
<dbReference type="InterPro" id="IPR015659">
    <property type="entry name" value="Proline_oxidase"/>
</dbReference>
<keyword evidence="5" id="KW-0274">FAD</keyword>
<evidence type="ECO:0000256" key="1">
    <source>
        <dbReference type="ARBA" id="ARBA00005869"/>
    </source>
</evidence>
<comment type="similarity">
    <text evidence="1 5">Belongs to the proline oxidase family.</text>
</comment>
<protein>
    <recommendedName>
        <fullName evidence="2 5">Proline dehydrogenase</fullName>
        <ecNumber evidence="2 5">1.5.5.2</ecNumber>
    </recommendedName>
</protein>
<dbReference type="VEuPathDB" id="FungiDB:SI65_04582"/>
<comment type="function">
    <text evidence="5">Converts proline to delta-1-pyrroline-5-carboxylate.</text>
</comment>
<evidence type="ECO:0000313" key="9">
    <source>
        <dbReference type="Proteomes" id="UP000094569"/>
    </source>
</evidence>
<keyword evidence="6" id="KW-0175">Coiled coil</keyword>
<keyword evidence="4 5" id="KW-0642">Proline metabolism</keyword>
<sequence length="469" mass="52402">MLRNKIAAAFTAIKNHVSRFQVRRGSTASPLIPGAGLPHKTSKPSAIDHKTKPPAHSILPTNVLLRSLLVTTISSNWILRVPSLSILLLLTKAKGPLFNVDRNPFIHGFLKRTLYDHFCAGEVEGQVRDTIRQLKDTGLRGVILTYAKETTRDDRLAKQKEENNEKMEALESNKDEMIQAWTDGVLRTIDMIGEGDYLALKLTGAGPQVTHALTSNTPPPPQMLEALDEICRRVIQKNARILMDAEQRAFLDGIYSWTLDLMRKYNRDGRAVVYNTYQAYLKATPDVIAAHMQAAGSEKFILGLKLVRGAYMGSDPRHLIHDTKEETDTAYDTIVQSVLSRRFNGFGGENEKAFPPTDLFLASHNYKSVMAAHNLHQTRIRAQLPTVKVEYGQLMGMADGVSYGLLQVKGHNNMSPGVYKCLTWGSLGECLQYLVRRAMENQDAVARTDSEHQALKAEVKRRFLGVLRG</sequence>
<proteinExistence type="inferred from homology"/>
<evidence type="ECO:0000313" key="8">
    <source>
        <dbReference type="EMBL" id="ODM19597.1"/>
    </source>
</evidence>
<dbReference type="OrthoDB" id="5464at2759"/>
<gene>
    <name evidence="8" type="ORF">SI65_04582</name>
</gene>